<evidence type="ECO:0000313" key="3">
    <source>
        <dbReference type="Proteomes" id="UP000001890"/>
    </source>
</evidence>
<dbReference type="OrthoDB" id="6054402at2"/>
<dbReference type="KEGG" id="xal:XALC_1821"/>
<name>D2U8K8_XANAP</name>
<organism evidence="2 3">
    <name type="scientific">Xanthomonas albilineans (strain GPE PC73 / CFBP 7063)</name>
    <dbReference type="NCBI Taxonomy" id="380358"/>
    <lineage>
        <taxon>Bacteria</taxon>
        <taxon>Pseudomonadati</taxon>
        <taxon>Pseudomonadota</taxon>
        <taxon>Gammaproteobacteria</taxon>
        <taxon>Lysobacterales</taxon>
        <taxon>Lysobacteraceae</taxon>
        <taxon>Xanthomonas</taxon>
    </lineage>
</organism>
<reference evidence="2 3" key="1">
    <citation type="journal article" date="2009" name="BMC Genomics">
        <title>The complete genome sequence of Xanthomonas albilineans provides new insights into the reductive genome evolution of the xylem-limited Xanthomonadaceae.</title>
        <authorList>
            <person name="Pieretti I."/>
            <person name="Royer M."/>
            <person name="Barbe V."/>
            <person name="Carrere S."/>
            <person name="Koebnik R."/>
            <person name="Cociancich S."/>
            <person name="Couloux A."/>
            <person name="Darrasse A."/>
            <person name="Gouzy J."/>
            <person name="Jacques M.A."/>
            <person name="Lauber E."/>
            <person name="Manceau C."/>
            <person name="Mangenot S."/>
            <person name="Poussier S."/>
            <person name="Segurens B."/>
            <person name="Szurek B."/>
            <person name="Verdier V."/>
            <person name="Arlat M."/>
            <person name="Rott P."/>
        </authorList>
    </citation>
    <scope>NUCLEOTIDE SEQUENCE [LARGE SCALE GENOMIC DNA]</scope>
    <source>
        <strain evidence="3">GPE PC73 / CFBP 7063</strain>
    </source>
</reference>
<dbReference type="AlphaFoldDB" id="D2U8K8"/>
<accession>D2U8K8</accession>
<keyword evidence="1" id="KW-0472">Membrane</keyword>
<dbReference type="eggNOG" id="ENOG5031E0W">
    <property type="taxonomic scope" value="Bacteria"/>
</dbReference>
<dbReference type="Proteomes" id="UP000001890">
    <property type="component" value="Chromosome"/>
</dbReference>
<evidence type="ECO:0000313" key="2">
    <source>
        <dbReference type="EMBL" id="CBA16311.1"/>
    </source>
</evidence>
<dbReference type="PATRIC" id="fig|29447.3.peg.1778"/>
<protein>
    <submittedName>
        <fullName evidence="2">Hypothetical membrane protein</fullName>
    </submittedName>
</protein>
<sequence>MRVPPISSPPYAPCRLEWRPSRWLLAALSLLGVLAPLSILGSDLPRGVAWSAALLALFYALVLLRREAGRLPRIVLIPAGAGTATVDGTPVTALQVHWRGPLAFLRWRDAQGRLRHLAWWPDTLPAPARRELRLAAQAHAASSAPPQMAP</sequence>
<dbReference type="RefSeq" id="WP_012916312.1">
    <property type="nucleotide sequence ID" value="NC_013722.1"/>
</dbReference>
<keyword evidence="1" id="KW-0812">Transmembrane</keyword>
<feature type="transmembrane region" description="Helical" evidence="1">
    <location>
        <begin position="23"/>
        <end position="41"/>
    </location>
</feature>
<proteinExistence type="predicted"/>
<dbReference type="STRING" id="380358.XALC_1821"/>
<dbReference type="EMBL" id="FP565176">
    <property type="protein sequence ID" value="CBA16311.1"/>
    <property type="molecule type" value="Genomic_DNA"/>
</dbReference>
<keyword evidence="1" id="KW-1133">Transmembrane helix</keyword>
<keyword evidence="3" id="KW-1185">Reference proteome</keyword>
<evidence type="ECO:0000256" key="1">
    <source>
        <dbReference type="SAM" id="Phobius"/>
    </source>
</evidence>
<dbReference type="GeneID" id="57877130"/>
<feature type="transmembrane region" description="Helical" evidence="1">
    <location>
        <begin position="47"/>
        <end position="64"/>
    </location>
</feature>
<gene>
    <name evidence="2" type="ordered locus">XALc_1821</name>
</gene>